<proteinExistence type="predicted"/>
<reference evidence="1" key="1">
    <citation type="journal article" date="2020" name="Stud. Mycol.">
        <title>101 Dothideomycetes genomes: a test case for predicting lifestyles and emergence of pathogens.</title>
        <authorList>
            <person name="Haridas S."/>
            <person name="Albert R."/>
            <person name="Binder M."/>
            <person name="Bloem J."/>
            <person name="Labutti K."/>
            <person name="Salamov A."/>
            <person name="Andreopoulos B."/>
            <person name="Baker S."/>
            <person name="Barry K."/>
            <person name="Bills G."/>
            <person name="Bluhm B."/>
            <person name="Cannon C."/>
            <person name="Castanera R."/>
            <person name="Culley D."/>
            <person name="Daum C."/>
            <person name="Ezra D."/>
            <person name="Gonzalez J."/>
            <person name="Henrissat B."/>
            <person name="Kuo A."/>
            <person name="Liang C."/>
            <person name="Lipzen A."/>
            <person name="Lutzoni F."/>
            <person name="Magnuson J."/>
            <person name="Mondo S."/>
            <person name="Nolan M."/>
            <person name="Ohm R."/>
            <person name="Pangilinan J."/>
            <person name="Park H.-J."/>
            <person name="Ramirez L."/>
            <person name="Alfaro M."/>
            <person name="Sun H."/>
            <person name="Tritt A."/>
            <person name="Yoshinaga Y."/>
            <person name="Zwiers L.-H."/>
            <person name="Turgeon B."/>
            <person name="Goodwin S."/>
            <person name="Spatafora J."/>
            <person name="Crous P."/>
            <person name="Grigoriev I."/>
        </authorList>
    </citation>
    <scope>NUCLEOTIDE SEQUENCE</scope>
    <source>
        <strain evidence="1">CBS 123094</strain>
    </source>
</reference>
<name>A0A6A5WSX5_9PLEO</name>
<dbReference type="Proteomes" id="UP000799779">
    <property type="component" value="Unassembled WGS sequence"/>
</dbReference>
<sequence>MFIRRYSSNRLVRILAQIILLGQFFHQRNSIQLSPSIAVRILVSSRPTTTVLFEPDPHTLPQNVDFVLFPPLHLYRLNSKIQPNLQGPLVRSANSLSGCLSPPFPGNTNGIIFSVFHEIELRVAGRLPFSVLGSRCIISGHVTTRER</sequence>
<gene>
    <name evidence="1" type="ORF">P154DRAFT_102851</name>
</gene>
<organism evidence="1 2">
    <name type="scientific">Amniculicola lignicola CBS 123094</name>
    <dbReference type="NCBI Taxonomy" id="1392246"/>
    <lineage>
        <taxon>Eukaryota</taxon>
        <taxon>Fungi</taxon>
        <taxon>Dikarya</taxon>
        <taxon>Ascomycota</taxon>
        <taxon>Pezizomycotina</taxon>
        <taxon>Dothideomycetes</taxon>
        <taxon>Pleosporomycetidae</taxon>
        <taxon>Pleosporales</taxon>
        <taxon>Amniculicolaceae</taxon>
        <taxon>Amniculicola</taxon>
    </lineage>
</organism>
<dbReference type="AlphaFoldDB" id="A0A6A5WSX5"/>
<keyword evidence="2" id="KW-1185">Reference proteome</keyword>
<evidence type="ECO:0000313" key="2">
    <source>
        <dbReference type="Proteomes" id="UP000799779"/>
    </source>
</evidence>
<accession>A0A6A5WSX5</accession>
<evidence type="ECO:0000313" key="1">
    <source>
        <dbReference type="EMBL" id="KAF2003291.1"/>
    </source>
</evidence>
<protein>
    <submittedName>
        <fullName evidence="1">Uncharacterized protein</fullName>
    </submittedName>
</protein>
<dbReference type="EMBL" id="ML977573">
    <property type="protein sequence ID" value="KAF2003291.1"/>
    <property type="molecule type" value="Genomic_DNA"/>
</dbReference>